<dbReference type="InterPro" id="IPR032109">
    <property type="entry name" value="Big_3_5"/>
</dbReference>
<dbReference type="EMBL" id="BLAG01000004">
    <property type="protein sequence ID" value="GES27679.1"/>
    <property type="molecule type" value="Genomic_DNA"/>
</dbReference>
<evidence type="ECO:0000313" key="3">
    <source>
        <dbReference type="Proteomes" id="UP000325598"/>
    </source>
</evidence>
<organism evidence="2 3">
    <name type="scientific">Streptomyces angustmyceticus</name>
    <dbReference type="NCBI Taxonomy" id="285578"/>
    <lineage>
        <taxon>Bacteria</taxon>
        <taxon>Bacillati</taxon>
        <taxon>Actinomycetota</taxon>
        <taxon>Actinomycetes</taxon>
        <taxon>Kitasatosporales</taxon>
        <taxon>Streptomycetaceae</taxon>
        <taxon>Streptomyces</taxon>
    </lineage>
</organism>
<sequence length="77" mass="7693">MTVTATVTTVAPGTGTPTGTITLAITGRTPQTVTLVNGRASAVFNPLPKGTHLVTANYNGDVSFAASSGTTTQTVNN</sequence>
<dbReference type="AlphaFoldDB" id="A0A5J4L880"/>
<accession>A0A5J4L880</accession>
<proteinExistence type="predicted"/>
<dbReference type="GO" id="GO:0005975">
    <property type="term" value="P:carbohydrate metabolic process"/>
    <property type="evidence" value="ECO:0007669"/>
    <property type="project" value="UniProtKB-ARBA"/>
</dbReference>
<dbReference type="InterPro" id="IPR013783">
    <property type="entry name" value="Ig-like_fold"/>
</dbReference>
<name>A0A5J4L880_9ACTN</name>
<dbReference type="Proteomes" id="UP000325598">
    <property type="component" value="Unassembled WGS sequence"/>
</dbReference>
<reference evidence="2 3" key="1">
    <citation type="submission" date="2019-10" db="EMBL/GenBank/DDBJ databases">
        <title>Whole genome shotgun sequence of Streptomyces angustmyceticus NBRC 3934.</title>
        <authorList>
            <person name="Hosoyama A."/>
            <person name="Ichikawa N."/>
            <person name="Kimura A."/>
            <person name="Kitahashi Y."/>
            <person name="Komaki H."/>
            <person name="Uohara A."/>
        </authorList>
    </citation>
    <scope>NUCLEOTIDE SEQUENCE [LARGE SCALE GENOMIC DNA]</scope>
    <source>
        <strain evidence="2 3">NBRC 3934</strain>
    </source>
</reference>
<comment type="caution">
    <text evidence="2">The sequence shown here is derived from an EMBL/GenBank/DDBJ whole genome shotgun (WGS) entry which is preliminary data.</text>
</comment>
<dbReference type="Pfam" id="PF16640">
    <property type="entry name" value="Big_3_5"/>
    <property type="match status" value="1"/>
</dbReference>
<gene>
    <name evidence="2" type="ORF">San01_01650</name>
</gene>
<keyword evidence="3" id="KW-1185">Reference proteome</keyword>
<dbReference type="Gene3D" id="2.60.40.10">
    <property type="entry name" value="Immunoglobulins"/>
    <property type="match status" value="1"/>
</dbReference>
<protein>
    <recommendedName>
        <fullName evidence="1">Bacterial Ig-like domain-containing protein</fullName>
    </recommendedName>
</protein>
<feature type="domain" description="Bacterial Ig-like" evidence="1">
    <location>
        <begin position="2"/>
        <end position="76"/>
    </location>
</feature>
<evidence type="ECO:0000313" key="2">
    <source>
        <dbReference type="EMBL" id="GES27679.1"/>
    </source>
</evidence>
<evidence type="ECO:0000259" key="1">
    <source>
        <dbReference type="Pfam" id="PF16640"/>
    </source>
</evidence>